<evidence type="ECO:0000313" key="2">
    <source>
        <dbReference type="Proteomes" id="UP001305414"/>
    </source>
</evidence>
<dbReference type="EMBL" id="JAWHQM010000077">
    <property type="protein sequence ID" value="KAK5636760.1"/>
    <property type="molecule type" value="Genomic_DNA"/>
</dbReference>
<dbReference type="Proteomes" id="UP001305414">
    <property type="component" value="Unassembled WGS sequence"/>
</dbReference>
<reference evidence="1 2" key="1">
    <citation type="submission" date="2023-10" db="EMBL/GenBank/DDBJ databases">
        <title>Draft genome sequence of Xylaria bambusicola isolate GMP-LS, the root and basal stem rot pathogen of sugarcane in Indonesia.</title>
        <authorList>
            <person name="Selvaraj P."/>
            <person name="Muralishankar V."/>
            <person name="Muruganantham S."/>
            <person name="Sp S."/>
            <person name="Haryani S."/>
            <person name="Lau K.J.X."/>
            <person name="Naqvi N.I."/>
        </authorList>
    </citation>
    <scope>NUCLEOTIDE SEQUENCE [LARGE SCALE GENOMIC DNA]</scope>
    <source>
        <strain evidence="1">GMP-LS</strain>
    </source>
</reference>
<gene>
    <name evidence="1" type="ORF">RRF57_012472</name>
</gene>
<proteinExistence type="predicted"/>
<dbReference type="AlphaFoldDB" id="A0AAN7UPS8"/>
<sequence>MDVWCTPDCTDFDVNGAVGTLTISDIISFVDVLSISNITDLDNLVICNSPGLRILELPLVTSLSSIVISDADILQEIFLPMLIPGNTRVTDSGSYTEDQLPLSLNITNAPILNEVDLKNSGSWKDLILSGTNSFFPVRAQIGVTSSLRAYGCVEFLDLVEVGSLQLTVDSNDSYLCGYSLNNLTSVGNLTIFNTDVLNGEAFAGSNLIQVNNSLILKPSIPAHPPTTRFDTKFGRISAITNNFRCQLNVEHVNIIRWTH</sequence>
<organism evidence="1 2">
    <name type="scientific">Xylaria bambusicola</name>
    <dbReference type="NCBI Taxonomy" id="326684"/>
    <lineage>
        <taxon>Eukaryota</taxon>
        <taxon>Fungi</taxon>
        <taxon>Dikarya</taxon>
        <taxon>Ascomycota</taxon>
        <taxon>Pezizomycotina</taxon>
        <taxon>Sordariomycetes</taxon>
        <taxon>Xylariomycetidae</taxon>
        <taxon>Xylariales</taxon>
        <taxon>Xylariaceae</taxon>
        <taxon>Xylaria</taxon>
    </lineage>
</organism>
<name>A0AAN7UPS8_9PEZI</name>
<comment type="caution">
    <text evidence="1">The sequence shown here is derived from an EMBL/GenBank/DDBJ whole genome shotgun (WGS) entry which is preliminary data.</text>
</comment>
<accession>A0AAN7UPS8</accession>
<protein>
    <submittedName>
        <fullName evidence="1">Uncharacterized protein</fullName>
    </submittedName>
</protein>
<keyword evidence="2" id="KW-1185">Reference proteome</keyword>
<evidence type="ECO:0000313" key="1">
    <source>
        <dbReference type="EMBL" id="KAK5636760.1"/>
    </source>
</evidence>